<dbReference type="InterPro" id="IPR003807">
    <property type="entry name" value="DUF202"/>
</dbReference>
<organism evidence="8 9">
    <name type="scientific">Gymnopus androsaceus JB14</name>
    <dbReference type="NCBI Taxonomy" id="1447944"/>
    <lineage>
        <taxon>Eukaryota</taxon>
        <taxon>Fungi</taxon>
        <taxon>Dikarya</taxon>
        <taxon>Basidiomycota</taxon>
        <taxon>Agaricomycotina</taxon>
        <taxon>Agaricomycetes</taxon>
        <taxon>Agaricomycetidae</taxon>
        <taxon>Agaricales</taxon>
        <taxon>Marasmiineae</taxon>
        <taxon>Omphalotaceae</taxon>
        <taxon>Gymnopus</taxon>
    </lineage>
</organism>
<protein>
    <recommendedName>
        <fullName evidence="7">DUF202 domain-containing protein</fullName>
    </recommendedName>
</protein>
<evidence type="ECO:0000256" key="4">
    <source>
        <dbReference type="ARBA" id="ARBA00023136"/>
    </source>
</evidence>
<evidence type="ECO:0000313" key="8">
    <source>
        <dbReference type="EMBL" id="KAE9398572.1"/>
    </source>
</evidence>
<proteinExistence type="predicted"/>
<name>A0A6A4HIF0_9AGAR</name>
<dbReference type="PANTHER" id="PTHR46140:SF2">
    <property type="entry name" value="VACUOLAR TRANSPORTER CHAPERONE 3 COMPLEX SUBUNIT 3-RELATED"/>
    <property type="match status" value="1"/>
</dbReference>
<dbReference type="AlphaFoldDB" id="A0A6A4HIF0"/>
<feature type="region of interest" description="Disordered" evidence="5">
    <location>
        <begin position="53"/>
        <end position="75"/>
    </location>
</feature>
<comment type="subcellular location">
    <subcellularLocation>
        <location evidence="1">Endomembrane system</location>
        <topology evidence="1">Multi-pass membrane protein</topology>
    </subcellularLocation>
</comment>
<evidence type="ECO:0000259" key="7">
    <source>
        <dbReference type="Pfam" id="PF02656"/>
    </source>
</evidence>
<evidence type="ECO:0000256" key="2">
    <source>
        <dbReference type="ARBA" id="ARBA00022692"/>
    </source>
</evidence>
<dbReference type="GO" id="GO:0012505">
    <property type="term" value="C:endomembrane system"/>
    <property type="evidence" value="ECO:0007669"/>
    <property type="project" value="UniProtKB-SubCell"/>
</dbReference>
<evidence type="ECO:0000256" key="6">
    <source>
        <dbReference type="SAM" id="Phobius"/>
    </source>
</evidence>
<evidence type="ECO:0000256" key="1">
    <source>
        <dbReference type="ARBA" id="ARBA00004127"/>
    </source>
</evidence>
<evidence type="ECO:0000313" key="9">
    <source>
        <dbReference type="Proteomes" id="UP000799118"/>
    </source>
</evidence>
<keyword evidence="3 6" id="KW-1133">Transmembrane helix</keyword>
<feature type="region of interest" description="Disordered" evidence="5">
    <location>
        <begin position="1"/>
        <end position="20"/>
    </location>
</feature>
<dbReference type="Proteomes" id="UP000799118">
    <property type="component" value="Unassembled WGS sequence"/>
</dbReference>
<dbReference type="InterPro" id="IPR051572">
    <property type="entry name" value="VTC_Complex_Subunit"/>
</dbReference>
<feature type="domain" description="DUF202" evidence="7">
    <location>
        <begin position="110"/>
        <end position="173"/>
    </location>
</feature>
<keyword evidence="2 6" id="KW-0812">Transmembrane</keyword>
<dbReference type="EMBL" id="ML769481">
    <property type="protein sequence ID" value="KAE9398572.1"/>
    <property type="molecule type" value="Genomic_DNA"/>
</dbReference>
<keyword evidence="9" id="KW-1185">Reference proteome</keyword>
<reference evidence="8" key="1">
    <citation type="journal article" date="2019" name="Environ. Microbiol.">
        <title>Fungal ecological strategies reflected in gene transcription - a case study of two litter decomposers.</title>
        <authorList>
            <person name="Barbi F."/>
            <person name="Kohler A."/>
            <person name="Barry K."/>
            <person name="Baskaran P."/>
            <person name="Daum C."/>
            <person name="Fauchery L."/>
            <person name="Ihrmark K."/>
            <person name="Kuo A."/>
            <person name="LaButti K."/>
            <person name="Lipzen A."/>
            <person name="Morin E."/>
            <person name="Grigoriev I.V."/>
            <person name="Henrissat B."/>
            <person name="Lindahl B."/>
            <person name="Martin F."/>
        </authorList>
    </citation>
    <scope>NUCLEOTIDE SEQUENCE</scope>
    <source>
        <strain evidence="8">JB14</strain>
    </source>
</reference>
<dbReference type="GO" id="GO:0000329">
    <property type="term" value="C:fungal-type vacuole membrane"/>
    <property type="evidence" value="ECO:0007669"/>
    <property type="project" value="TreeGrafter"/>
</dbReference>
<sequence length="255" mass="28015">MSTPTPRPQNPLAEQPRPDSLLRRSWHLMAERLSPFSAGALASLPNVSRPKDVRYTRRDGIPDVEPANEDGSNIGEGLMPTVRDYHSINNLPSAVRVPKKIATPIKVEGKVWFANERTWISWLNLAVLLGTLALALFNASNHNPIARNFAYAYALISIGVLVYGFALYQRRITMIRKRDPGHFDAIAGPIIVSVLLFVAIAANFIVRVRELQRKNIPIPGSDLVNSLASIVPAGMWSLRDTVGGNTNTSMSMGAI</sequence>
<evidence type="ECO:0000256" key="3">
    <source>
        <dbReference type="ARBA" id="ARBA00022989"/>
    </source>
</evidence>
<feature type="transmembrane region" description="Helical" evidence="6">
    <location>
        <begin position="149"/>
        <end position="166"/>
    </location>
</feature>
<accession>A0A6A4HIF0</accession>
<evidence type="ECO:0000256" key="5">
    <source>
        <dbReference type="SAM" id="MobiDB-lite"/>
    </source>
</evidence>
<keyword evidence="4 6" id="KW-0472">Membrane</keyword>
<dbReference type="OrthoDB" id="2243669at2759"/>
<dbReference type="PANTHER" id="PTHR46140">
    <property type="entry name" value="VACUOLAR TRANSPORTER CHAPERONE 1-RELATED"/>
    <property type="match status" value="1"/>
</dbReference>
<feature type="transmembrane region" description="Helical" evidence="6">
    <location>
        <begin position="186"/>
        <end position="206"/>
    </location>
</feature>
<feature type="transmembrane region" description="Helical" evidence="6">
    <location>
        <begin position="119"/>
        <end position="137"/>
    </location>
</feature>
<gene>
    <name evidence="8" type="ORF">BT96DRAFT_920775</name>
</gene>
<dbReference type="Pfam" id="PF02656">
    <property type="entry name" value="DUF202"/>
    <property type="match status" value="1"/>
</dbReference>
<dbReference type="GO" id="GO:0033254">
    <property type="term" value="C:vacuolar transporter chaperone complex"/>
    <property type="evidence" value="ECO:0007669"/>
    <property type="project" value="TreeGrafter"/>
</dbReference>